<sequence length="1626" mass="192970">MESIEYGNVIKIISSDSTYDDKYFFVDRLYDDKLVLITDKETVTLGITDQSLDDKSIIEIIIVYKPSTKGYINQNKLMKDQWIDIQLQEPDAINELDELDKISGKILDINDYTIEVKVKEEILYIPLDRGLPKEIKNIKKIFPKDKEKEKEKNKLEIEDGILDVVEEEIELEETQYFYSIEQQKNDFLENLLMYVPLEERNPRQMKTLHKMMTRYTELRDKYTTFSDGIYVNHLHYDQIFNTTVSMKNKLFVPITKNIEINLDPLDEDDVKTRPNYYKQSDDEWLINMRDTLFKDSIPFKDKQNIFDNYDNDKVYHNKVLKNQLLYTPKKYELAYIETYPLSMNKTFVIDSLMSHPKFYIDYSKINQDRSSIMNKSDLNLCHYYPFLYETTNFTVDNKFVNMFCDTDGQRVVYKNKEETFDSYIKKIIPSLRTFVDCYTDAKYVNMMSVLKGLNIMNINELTAPNFILMSSLIKKTVHQIKQNEMKTRKGYITKQHNYKVKESQFATDIINEYVKDKKLDKYYSPTEIFKMAEVDLYKFYNFNYVIKHQSLTNEINEEEITKIIETIKSDKEQPLEKRINKMYHSEEQMVMDNYKQVIIQDIPLEQDVQEQNAQEQNEVAYINSLELLHRELIGLKKYNRGLEIFMENIYSIIQNDMKYNPKMFVPDVFKRIKEYILKNKIIKGHIAYVEETKKRYVWDQEKWLPFDDGSCVLAKKLVSIKGDCDVAEKEERYNKKIMEMIRNIEKDKLLLDELRHFYNEESREELKNKLKISIKKRLYKELKYNNEKIYLEQEELEKETDGHIDSPHSKLRDKILQTYQLDVKYKAIQLFIERYTKKMKDPYWYYCVDTNVKLLPTFFNKLSVAFLITNRYAEAFEEICLEQGTLSDNGDTWVDKYSGYIIKTLDFDNDEGYTDGGFKNVSRGTIDKPLVDEFFKEAKEENRIRNSIRVLIKYAGLADLEEDETEELLKRVNNTFVLASRGIKNPAEIDYVYVISIISNILVYIQTLTKGKIKFIKPFPNCKFSFGGFPLTDKGHTGLTYLCCIVFKMEKPDPPFNSIKGVKMDDLEKKSSEFISKFLLTNIEIEEKLKERRKEEEEEIEEIPYSSWKLFLPRLKKMRPVLMQDTGNYDDQIYYWSFIIQHKINRYVEKQPPILINHNQEPYLVNACCNEINNTYTFFTKKDPSIVDDLTEIKRLLKLKKRQNKALKHLIMYSYENTKKTITSMSVALDDTTLYVGLIKLFNFDNIIPIPITLTKFDIKKPEFYNKNDDLNVKIQKLKEHGYEMNDETLYKMLKSSATIVRQQIKKEEEIVPFEPIDPIFEIIRGGGKVKNEAYKMLTQKKGECLKITKTEMYDSCLSMEFKTEKHNYTIPVELEHFTYMSQIIYNKIQSLINFSEMVTSKKNQGKITCDHWKLSEYHYGDIDTFVSSYYRTLTGYFKNDELSQLLLKHPLDKYKQMLNTSIRDPESKYLVYLYIFTSIYYDYLSTKSKLIREYLDAITMLFNHENKRALDFDLTTIKYEIKLSKKSETQIKTAYFAQLGNDELVSENTMKNLKLGKWGVGLQKSMFEYDKETYSRDKTAADEVIALIGEEPLEGEGEVEVIDEYEGFMAEDDEYQEGFDGDEMY</sequence>
<protein>
    <submittedName>
        <fullName evidence="1">Uncharacterized protein</fullName>
    </submittedName>
</protein>
<name>A0A6C0EU03_9ZZZZ</name>
<dbReference type="EMBL" id="MN738929">
    <property type="protein sequence ID" value="QHT31993.1"/>
    <property type="molecule type" value="Genomic_DNA"/>
</dbReference>
<reference evidence="1" key="1">
    <citation type="journal article" date="2020" name="Nature">
        <title>Giant virus diversity and host interactions through global metagenomics.</title>
        <authorList>
            <person name="Schulz F."/>
            <person name="Roux S."/>
            <person name="Paez-Espino D."/>
            <person name="Jungbluth S."/>
            <person name="Walsh D.A."/>
            <person name="Denef V.J."/>
            <person name="McMahon K.D."/>
            <person name="Konstantinidis K.T."/>
            <person name="Eloe-Fadrosh E.A."/>
            <person name="Kyrpides N.C."/>
            <person name="Woyke T."/>
        </authorList>
    </citation>
    <scope>NUCLEOTIDE SEQUENCE</scope>
    <source>
        <strain evidence="1">GVMAG-M-3300009159-65</strain>
    </source>
</reference>
<accession>A0A6C0EU03</accession>
<evidence type="ECO:0000313" key="1">
    <source>
        <dbReference type="EMBL" id="QHT31993.1"/>
    </source>
</evidence>
<proteinExistence type="predicted"/>
<organism evidence="1">
    <name type="scientific">viral metagenome</name>
    <dbReference type="NCBI Taxonomy" id="1070528"/>
    <lineage>
        <taxon>unclassified sequences</taxon>
        <taxon>metagenomes</taxon>
        <taxon>organismal metagenomes</taxon>
    </lineage>
</organism>